<evidence type="ECO:0000256" key="1">
    <source>
        <dbReference type="ARBA" id="ARBA00022679"/>
    </source>
</evidence>
<gene>
    <name evidence="4" type="ORF">EI42_01489</name>
</gene>
<dbReference type="PROSITE" id="PS51186">
    <property type="entry name" value="GNAT"/>
    <property type="match status" value="1"/>
</dbReference>
<name>A0A326UDX4_THEHA</name>
<dbReference type="AlphaFoldDB" id="A0A326UDX4"/>
<keyword evidence="2" id="KW-0012">Acyltransferase</keyword>
<dbReference type="CDD" id="cd04301">
    <property type="entry name" value="NAT_SF"/>
    <property type="match status" value="1"/>
</dbReference>
<protein>
    <submittedName>
        <fullName evidence="4">FR47-like protein</fullName>
    </submittedName>
</protein>
<dbReference type="InterPro" id="IPR050680">
    <property type="entry name" value="YpeA/RimI_acetyltransf"/>
</dbReference>
<feature type="domain" description="N-acetyltransferase" evidence="3">
    <location>
        <begin position="128"/>
        <end position="261"/>
    </location>
</feature>
<proteinExistence type="predicted"/>
<dbReference type="PANTHER" id="PTHR43420">
    <property type="entry name" value="ACETYLTRANSFERASE"/>
    <property type="match status" value="1"/>
</dbReference>
<dbReference type="Gene3D" id="3.40.630.30">
    <property type="match status" value="1"/>
</dbReference>
<sequence length="261" mass="29746">MVTLSLPDKEQIEAFLRKNIYLHLYELGDMDDFFWPYTRWYTLEEDQTIKQVIMLYTAFDPPVMLALTDDITGMQALLRSSQLPNQIFAHLSLGLRETLEETYTATSYGTHYKMAWTNPSACNTIDTTDVAHLSQSDLPALEALYTQGYPDNAFDPRILETGQCYGIYHPTHPGKLICAASVHVYSEYYQVASLGNVVTHPEWRGKGLATRTCARLCRSLQQHIRHIGLNVKANNASAIRCYQRLGFQTVAEFEEVLLTHK</sequence>
<dbReference type="SUPFAM" id="SSF55729">
    <property type="entry name" value="Acyl-CoA N-acyltransferases (Nat)"/>
    <property type="match status" value="1"/>
</dbReference>
<organism evidence="4 5">
    <name type="scientific">Thermosporothrix hazakensis</name>
    <dbReference type="NCBI Taxonomy" id="644383"/>
    <lineage>
        <taxon>Bacteria</taxon>
        <taxon>Bacillati</taxon>
        <taxon>Chloroflexota</taxon>
        <taxon>Ktedonobacteria</taxon>
        <taxon>Ktedonobacterales</taxon>
        <taxon>Thermosporotrichaceae</taxon>
        <taxon>Thermosporothrix</taxon>
    </lineage>
</organism>
<dbReference type="InterPro" id="IPR016181">
    <property type="entry name" value="Acyl_CoA_acyltransferase"/>
</dbReference>
<dbReference type="EMBL" id="QKUF01000003">
    <property type="protein sequence ID" value="PZW32944.1"/>
    <property type="molecule type" value="Genomic_DNA"/>
</dbReference>
<dbReference type="GO" id="GO:0016747">
    <property type="term" value="F:acyltransferase activity, transferring groups other than amino-acyl groups"/>
    <property type="evidence" value="ECO:0007669"/>
    <property type="project" value="InterPro"/>
</dbReference>
<dbReference type="OrthoDB" id="2036043at2"/>
<keyword evidence="1" id="KW-0808">Transferase</keyword>
<dbReference type="Proteomes" id="UP000248806">
    <property type="component" value="Unassembled WGS sequence"/>
</dbReference>
<dbReference type="Pfam" id="PF00583">
    <property type="entry name" value="Acetyltransf_1"/>
    <property type="match status" value="1"/>
</dbReference>
<reference evidence="4 5" key="1">
    <citation type="submission" date="2018-06" db="EMBL/GenBank/DDBJ databases">
        <title>Genomic Encyclopedia of Archaeal and Bacterial Type Strains, Phase II (KMG-II): from individual species to whole genera.</title>
        <authorList>
            <person name="Goeker M."/>
        </authorList>
    </citation>
    <scope>NUCLEOTIDE SEQUENCE [LARGE SCALE GENOMIC DNA]</scope>
    <source>
        <strain evidence="4 5">ATCC BAA-1881</strain>
    </source>
</reference>
<dbReference type="RefSeq" id="WP_111320411.1">
    <property type="nucleotide sequence ID" value="NZ_BIFX01000001.1"/>
</dbReference>
<keyword evidence="5" id="KW-1185">Reference proteome</keyword>
<accession>A0A326UDX4</accession>
<comment type="caution">
    <text evidence="4">The sequence shown here is derived from an EMBL/GenBank/DDBJ whole genome shotgun (WGS) entry which is preliminary data.</text>
</comment>
<evidence type="ECO:0000259" key="3">
    <source>
        <dbReference type="PROSITE" id="PS51186"/>
    </source>
</evidence>
<evidence type="ECO:0000256" key="2">
    <source>
        <dbReference type="ARBA" id="ARBA00023315"/>
    </source>
</evidence>
<dbReference type="InterPro" id="IPR000182">
    <property type="entry name" value="GNAT_dom"/>
</dbReference>
<evidence type="ECO:0000313" key="4">
    <source>
        <dbReference type="EMBL" id="PZW32944.1"/>
    </source>
</evidence>
<evidence type="ECO:0000313" key="5">
    <source>
        <dbReference type="Proteomes" id="UP000248806"/>
    </source>
</evidence>